<dbReference type="SUPFAM" id="SSF52743">
    <property type="entry name" value="Subtilisin-like"/>
    <property type="match status" value="1"/>
</dbReference>
<comment type="caution">
    <text evidence="7">The sequence shown here is derived from an EMBL/GenBank/DDBJ whole genome shotgun (WGS) entry which is preliminary data.</text>
</comment>
<evidence type="ECO:0000313" key="8">
    <source>
        <dbReference type="Proteomes" id="UP001179181"/>
    </source>
</evidence>
<feature type="signal peptide" evidence="5">
    <location>
        <begin position="1"/>
        <end position="20"/>
    </location>
</feature>
<organism evidence="7 8">
    <name type="scientific">Dyadobacter arcticus</name>
    <dbReference type="NCBI Taxonomy" id="1078754"/>
    <lineage>
        <taxon>Bacteria</taxon>
        <taxon>Pseudomonadati</taxon>
        <taxon>Bacteroidota</taxon>
        <taxon>Cytophagia</taxon>
        <taxon>Cytophagales</taxon>
        <taxon>Spirosomataceae</taxon>
        <taxon>Dyadobacter</taxon>
    </lineage>
</organism>
<dbReference type="PRINTS" id="PR00723">
    <property type="entry name" value="SUBTILISIN"/>
</dbReference>
<evidence type="ECO:0000259" key="6">
    <source>
        <dbReference type="Pfam" id="PF00082"/>
    </source>
</evidence>
<dbReference type="Pfam" id="PF00082">
    <property type="entry name" value="Peptidase_S8"/>
    <property type="match status" value="1"/>
</dbReference>
<evidence type="ECO:0000256" key="5">
    <source>
        <dbReference type="SAM" id="SignalP"/>
    </source>
</evidence>
<dbReference type="InterPro" id="IPR015500">
    <property type="entry name" value="Peptidase_S8_subtilisin-rel"/>
</dbReference>
<accession>A0ABX0UEN0</accession>
<keyword evidence="3 4" id="KW-0720">Serine protease</keyword>
<evidence type="ECO:0000256" key="2">
    <source>
        <dbReference type="ARBA" id="ARBA00022801"/>
    </source>
</evidence>
<dbReference type="GO" id="GO:0008233">
    <property type="term" value="F:peptidase activity"/>
    <property type="evidence" value="ECO:0007669"/>
    <property type="project" value="UniProtKB-KW"/>
</dbReference>
<feature type="chain" id="PRO_5047425622" evidence="5">
    <location>
        <begin position="21"/>
        <end position="783"/>
    </location>
</feature>
<dbReference type="InterPro" id="IPR000209">
    <property type="entry name" value="Peptidase_S8/S53_dom"/>
</dbReference>
<protein>
    <submittedName>
        <fullName evidence="7">Subtilisin family serine protease</fullName>
    </submittedName>
</protein>
<proteinExistence type="inferred from homology"/>
<evidence type="ECO:0000313" key="7">
    <source>
        <dbReference type="EMBL" id="NIJ51446.1"/>
    </source>
</evidence>
<evidence type="ECO:0000256" key="4">
    <source>
        <dbReference type="PROSITE-ProRule" id="PRU01240"/>
    </source>
</evidence>
<feature type="active site" description="Charge relay system" evidence="4">
    <location>
        <position position="445"/>
    </location>
</feature>
<evidence type="ECO:0000256" key="1">
    <source>
        <dbReference type="ARBA" id="ARBA00022670"/>
    </source>
</evidence>
<dbReference type="InterPro" id="IPR022398">
    <property type="entry name" value="Peptidase_S8_His-AS"/>
</dbReference>
<reference evidence="7 8" key="1">
    <citation type="submission" date="2020-03" db="EMBL/GenBank/DDBJ databases">
        <title>Genomic Encyclopedia of Type Strains, Phase IV (KMG-IV): sequencing the most valuable type-strain genomes for metagenomic binning, comparative biology and taxonomic classification.</title>
        <authorList>
            <person name="Goeker M."/>
        </authorList>
    </citation>
    <scope>NUCLEOTIDE SEQUENCE [LARGE SCALE GENOMIC DNA]</scope>
    <source>
        <strain evidence="7 8">DSM 102865</strain>
    </source>
</reference>
<dbReference type="GO" id="GO:0006508">
    <property type="term" value="P:proteolysis"/>
    <property type="evidence" value="ECO:0007669"/>
    <property type="project" value="UniProtKB-KW"/>
</dbReference>
<dbReference type="PROSITE" id="PS00136">
    <property type="entry name" value="SUBTILASE_ASP"/>
    <property type="match status" value="1"/>
</dbReference>
<keyword evidence="8" id="KW-1185">Reference proteome</keyword>
<evidence type="ECO:0000256" key="3">
    <source>
        <dbReference type="ARBA" id="ARBA00022825"/>
    </source>
</evidence>
<keyword evidence="2 4" id="KW-0378">Hydrolase</keyword>
<dbReference type="PANTHER" id="PTHR42884:SF14">
    <property type="entry name" value="NEUROENDOCRINE CONVERTASE 1"/>
    <property type="match status" value="1"/>
</dbReference>
<dbReference type="InterPro" id="IPR036852">
    <property type="entry name" value="Peptidase_S8/S53_dom_sf"/>
</dbReference>
<dbReference type="EMBL" id="JAASQJ010000001">
    <property type="protein sequence ID" value="NIJ51446.1"/>
    <property type="molecule type" value="Genomic_DNA"/>
</dbReference>
<dbReference type="Gene3D" id="3.40.50.200">
    <property type="entry name" value="Peptidase S8/S53 domain"/>
    <property type="match status" value="1"/>
</dbReference>
<feature type="domain" description="Peptidase S8/S53" evidence="6">
    <location>
        <begin position="226"/>
        <end position="491"/>
    </location>
</feature>
<feature type="active site" description="Charge relay system" evidence="4">
    <location>
        <position position="269"/>
    </location>
</feature>
<sequence length="783" mass="83657">MMKKLLLLLTLTIQISAAQDAYYLTKGVRYPIWYSKTKILVKFVDISGSSDLRPEDVSAKAKRIEPIHSIPDMAYVLFDSLTSQTEIDSAISALRKNENVKSTHPVLVNESGEEVAGLTDVIIARPKRNALIQNILNVFRTYNLDIDADDTDSEKNYYLRGKLVTSNPFEACEKLEATGLFEFIQPNYLRFLELAGNPNDPLFASNWGLAKMKLPEAWDITAGCPNIKIAIIDDGVQLNHPDLQPNLLPGFDATPYGTNGGTVAGEEQHGTNCAGFAAAKGNNGIGIAGVAYNSKIIPIRAFGTKPDGSLRTETLDSYIASAINHAINVKNADILSMSWGIIPSVVPVNQSPVIEAALNNATMNGRGGKGAVLVTSSGNKGLNYLAPLPGNVKDIFVVGASKSNDMRWEGSNGPTHRIDVAAPGAYVTTKDGSQYNNQPAESATSWAAPSVAGIAALILSVNPSLTQMQVRRIIAETCDKVGGYNYLVGNGSTFSDLSHNNDLGYGRVNALRAVEKAAGAPIAGPDLICSNGGYTLTQFPAGSSAMWSASAGLTTAGNLATRQGGYKGVATIFATLTIPNACAPVTIKRSIWVGNPNITKTVNGVITSTISVNAGGLYSLAASSSSPSTNFNYNNYAGSGDMAIDIYNPNSASTQMYVLANSTNGLRKVKLTAANSCGNYAEDFVFYLSSGLKVYPNPAKDLVTLEFGRAEIEETLPVQIQLFKENSTNPERVILVKDALVKQKSESKINIGVGDLPRGTYYVHLLFGGDKNERIEKVRIVLN</sequence>
<feature type="active site" description="Charge relay system" evidence="4">
    <location>
        <position position="233"/>
    </location>
</feature>
<dbReference type="PANTHER" id="PTHR42884">
    <property type="entry name" value="PROPROTEIN CONVERTASE SUBTILISIN/KEXIN-RELATED"/>
    <property type="match status" value="1"/>
</dbReference>
<dbReference type="PROSITE" id="PS00137">
    <property type="entry name" value="SUBTILASE_HIS"/>
    <property type="match status" value="1"/>
</dbReference>
<gene>
    <name evidence="7" type="ORF">FHS68_000602</name>
</gene>
<comment type="similarity">
    <text evidence="4">Belongs to the peptidase S8 family.</text>
</comment>
<keyword evidence="1 4" id="KW-0645">Protease</keyword>
<name>A0ABX0UEN0_9BACT</name>
<dbReference type="PROSITE" id="PS51892">
    <property type="entry name" value="SUBTILASE"/>
    <property type="match status" value="1"/>
</dbReference>
<dbReference type="Proteomes" id="UP001179181">
    <property type="component" value="Unassembled WGS sequence"/>
</dbReference>
<dbReference type="RefSeq" id="WP_167267094.1">
    <property type="nucleotide sequence ID" value="NZ_JAASQJ010000001.1"/>
</dbReference>
<dbReference type="InterPro" id="IPR023827">
    <property type="entry name" value="Peptidase_S8_Asp-AS"/>
</dbReference>
<keyword evidence="5" id="KW-0732">Signal</keyword>